<feature type="compositionally biased region" description="Basic and acidic residues" evidence="1">
    <location>
        <begin position="221"/>
        <end position="232"/>
    </location>
</feature>
<reference evidence="3 4" key="1">
    <citation type="submission" date="2023-08" db="EMBL/GenBank/DDBJ databases">
        <title>Black Yeasts Isolated from many extreme environments.</title>
        <authorList>
            <person name="Coleine C."/>
            <person name="Stajich J.E."/>
            <person name="Selbmann L."/>
        </authorList>
    </citation>
    <scope>NUCLEOTIDE SEQUENCE [LARGE SCALE GENOMIC DNA]</scope>
    <source>
        <strain evidence="3 4">CCFEE 5885</strain>
    </source>
</reference>
<proteinExistence type="predicted"/>
<accession>A0ABR0KA67</accession>
<evidence type="ECO:0000313" key="4">
    <source>
        <dbReference type="Proteomes" id="UP001345013"/>
    </source>
</evidence>
<keyword evidence="2" id="KW-0732">Signal</keyword>
<feature type="region of interest" description="Disordered" evidence="1">
    <location>
        <begin position="215"/>
        <end position="499"/>
    </location>
</feature>
<gene>
    <name evidence="3" type="ORF">LTR24_005033</name>
</gene>
<feature type="compositionally biased region" description="Polar residues" evidence="1">
    <location>
        <begin position="258"/>
        <end position="272"/>
    </location>
</feature>
<feature type="compositionally biased region" description="Basic and acidic residues" evidence="1">
    <location>
        <begin position="287"/>
        <end position="297"/>
    </location>
</feature>
<dbReference type="Proteomes" id="UP001345013">
    <property type="component" value="Unassembled WGS sequence"/>
</dbReference>
<evidence type="ECO:0000256" key="1">
    <source>
        <dbReference type="SAM" id="MobiDB-lite"/>
    </source>
</evidence>
<dbReference type="Gene3D" id="3.30.70.330">
    <property type="match status" value="1"/>
</dbReference>
<name>A0ABR0KA67_9EURO</name>
<feature type="signal peptide" evidence="2">
    <location>
        <begin position="1"/>
        <end position="15"/>
    </location>
</feature>
<dbReference type="SUPFAM" id="SSF54928">
    <property type="entry name" value="RNA-binding domain, RBD"/>
    <property type="match status" value="1"/>
</dbReference>
<feature type="region of interest" description="Disordered" evidence="1">
    <location>
        <begin position="60"/>
        <end position="201"/>
    </location>
</feature>
<evidence type="ECO:0000256" key="2">
    <source>
        <dbReference type="SAM" id="SignalP"/>
    </source>
</evidence>
<organism evidence="3 4">
    <name type="scientific">Lithohypha guttulata</name>
    <dbReference type="NCBI Taxonomy" id="1690604"/>
    <lineage>
        <taxon>Eukaryota</taxon>
        <taxon>Fungi</taxon>
        <taxon>Dikarya</taxon>
        <taxon>Ascomycota</taxon>
        <taxon>Pezizomycotina</taxon>
        <taxon>Eurotiomycetes</taxon>
        <taxon>Chaetothyriomycetidae</taxon>
        <taxon>Chaetothyriales</taxon>
        <taxon>Trichomeriaceae</taxon>
        <taxon>Lithohypha</taxon>
    </lineage>
</organism>
<feature type="compositionally biased region" description="Low complexity" evidence="1">
    <location>
        <begin position="273"/>
        <end position="286"/>
    </location>
</feature>
<protein>
    <submittedName>
        <fullName evidence="3">Uncharacterized protein</fullName>
    </submittedName>
</protein>
<dbReference type="InterPro" id="IPR035979">
    <property type="entry name" value="RBD_domain_sf"/>
</dbReference>
<feature type="compositionally biased region" description="Basic and acidic residues" evidence="1">
    <location>
        <begin position="440"/>
        <end position="466"/>
    </location>
</feature>
<feature type="compositionally biased region" description="Basic and acidic residues" evidence="1">
    <location>
        <begin position="96"/>
        <end position="108"/>
    </location>
</feature>
<dbReference type="EMBL" id="JAVRRG010000055">
    <property type="protein sequence ID" value="KAK5092571.1"/>
    <property type="molecule type" value="Genomic_DNA"/>
</dbReference>
<feature type="compositionally biased region" description="Basic and acidic residues" evidence="1">
    <location>
        <begin position="127"/>
        <end position="137"/>
    </location>
</feature>
<sequence length="499" mass="55317">MVVSLLPIVLGPVLAKSAENISYQTIETFPENDYGFIDLPHQDAKKLITKLNGAILKGKKMKVEEARPRKRSRETVDDEEASKPEESRKKSKKEKKAPDVLEGHELPTGRKVKRGWTVPKSGKSPSSKKDKSKDKDKSKRSKNQTPSKYSDKEEILFRTNLPPNKQDLSTAKKDKKGKKRDTAQNVIHEFEKTAPQPSFLRDTTTVDRAAEYLEHVGWINDKGDVLEKEPPHLKRKRPAKAEGLKINIPTHSKAEKASTPSEHQQPRSNIAPSSSSGSEVSTTSDTSGREGVQHDETSSSGITSSSASSTESQSEAESVQEEALQPSQPLIQPAPDTPPKVHPLEALFKKPNPPTGNDAAKPSLEVETSFSFFGQAAEGNDELPPMPNTPFASQDMYSRGVRSAAPTPDTAHPSRFTSFASALAAHTQDLSSDEDLGEDDAAHHLDTPVQQPEKRGESDFEKRFWAERGPNNRAWKASKRAALKEQRQQQNRLRRPRNR</sequence>
<comment type="caution">
    <text evidence="3">The sequence shown here is derived from an EMBL/GenBank/DDBJ whole genome shotgun (WGS) entry which is preliminary data.</text>
</comment>
<feature type="chain" id="PRO_5047010261" evidence="2">
    <location>
        <begin position="16"/>
        <end position="499"/>
    </location>
</feature>
<feature type="compositionally biased region" description="Low complexity" evidence="1">
    <location>
        <begin position="298"/>
        <end position="325"/>
    </location>
</feature>
<dbReference type="InterPro" id="IPR012677">
    <property type="entry name" value="Nucleotide-bd_a/b_plait_sf"/>
</dbReference>
<keyword evidence="4" id="KW-1185">Reference proteome</keyword>
<evidence type="ECO:0000313" key="3">
    <source>
        <dbReference type="EMBL" id="KAK5092571.1"/>
    </source>
</evidence>